<accession>A0A2V4VD11</accession>
<protein>
    <recommendedName>
        <fullName evidence="2">Acb2/Tad1 hairpin domain-containing protein</fullName>
    </recommendedName>
</protein>
<evidence type="ECO:0000259" key="2">
    <source>
        <dbReference type="Pfam" id="PF24729"/>
    </source>
</evidence>
<dbReference type="RefSeq" id="WP_244213687.1">
    <property type="nucleotide sequence ID" value="NZ_CP054614.1"/>
</dbReference>
<keyword evidence="1" id="KW-0547">Nucleotide-binding</keyword>
<feature type="domain" description="Acb2/Tad1 hairpin" evidence="2">
    <location>
        <begin position="53"/>
        <end position="115"/>
    </location>
</feature>
<evidence type="ECO:0000313" key="3">
    <source>
        <dbReference type="EMBL" id="PYE51462.1"/>
    </source>
</evidence>
<comment type="caution">
    <text evidence="3">The sequence shown here is derived from an EMBL/GenBank/DDBJ whole genome shotgun (WGS) entry which is preliminary data.</text>
</comment>
<organism evidence="3 4">
    <name type="scientific">Paenibacillus barcinonensis</name>
    <dbReference type="NCBI Taxonomy" id="198119"/>
    <lineage>
        <taxon>Bacteria</taxon>
        <taxon>Bacillati</taxon>
        <taxon>Bacillota</taxon>
        <taxon>Bacilli</taxon>
        <taxon>Bacillales</taxon>
        <taxon>Paenibacillaceae</taxon>
        <taxon>Paenibacillus</taxon>
    </lineage>
</organism>
<proteinExistence type="predicted"/>
<sequence>MIKCVELGTGNLIGEVESIPNGNFEHIYNDFTYRFRHMIVGEVAFFTKNRYNVTIENNFSYHSPKEGQPQKYEQIRNAAKELAYMLEESVPYSREKSLAMTNLEQAVFWANAGIARNE</sequence>
<evidence type="ECO:0000313" key="4">
    <source>
        <dbReference type="Proteomes" id="UP000247790"/>
    </source>
</evidence>
<dbReference type="Proteomes" id="UP000247790">
    <property type="component" value="Unassembled WGS sequence"/>
</dbReference>
<name>A0A2V4VD11_PAEBA</name>
<dbReference type="Pfam" id="PF24729">
    <property type="entry name" value="Acb2_Tad1_hairpin"/>
    <property type="match status" value="1"/>
</dbReference>
<dbReference type="InterPro" id="IPR056098">
    <property type="entry name" value="Acb2/Tad1_hairpin"/>
</dbReference>
<evidence type="ECO:0000256" key="1">
    <source>
        <dbReference type="ARBA" id="ARBA00022741"/>
    </source>
</evidence>
<dbReference type="AlphaFoldDB" id="A0A2V4VD11"/>
<gene>
    <name evidence="3" type="ORF">DFQ00_102256</name>
</gene>
<dbReference type="EMBL" id="QJSW01000002">
    <property type="protein sequence ID" value="PYE51462.1"/>
    <property type="molecule type" value="Genomic_DNA"/>
</dbReference>
<reference evidence="3 4" key="1">
    <citation type="submission" date="2018-06" db="EMBL/GenBank/DDBJ databases">
        <title>Genomic Encyclopedia of Type Strains, Phase III (KMG-III): the genomes of soil and plant-associated and newly described type strains.</title>
        <authorList>
            <person name="Whitman W."/>
        </authorList>
    </citation>
    <scope>NUCLEOTIDE SEQUENCE [LARGE SCALE GENOMIC DNA]</scope>
    <source>
        <strain evidence="3 4">CECT 7022</strain>
    </source>
</reference>
<dbReference type="GO" id="GO:0000166">
    <property type="term" value="F:nucleotide binding"/>
    <property type="evidence" value="ECO:0007669"/>
    <property type="project" value="UniProtKB-KW"/>
</dbReference>